<accession>A0ABR4DZL8</accession>
<evidence type="ECO:0000256" key="1">
    <source>
        <dbReference type="SAM" id="MobiDB-lite"/>
    </source>
</evidence>
<feature type="region of interest" description="Disordered" evidence="1">
    <location>
        <begin position="74"/>
        <end position="122"/>
    </location>
</feature>
<proteinExistence type="predicted"/>
<dbReference type="Gene3D" id="3.40.630.30">
    <property type="match status" value="1"/>
</dbReference>
<dbReference type="EMBL" id="JBAWTH010000130">
    <property type="protein sequence ID" value="KAL2275598.1"/>
    <property type="molecule type" value="Genomic_DNA"/>
</dbReference>
<dbReference type="SUPFAM" id="SSF55729">
    <property type="entry name" value="Acyl-CoA N-acyltransferases (Nat)"/>
    <property type="match status" value="1"/>
</dbReference>
<feature type="compositionally biased region" description="Polar residues" evidence="1">
    <location>
        <begin position="109"/>
        <end position="122"/>
    </location>
</feature>
<dbReference type="CDD" id="cd04301">
    <property type="entry name" value="NAT_SF"/>
    <property type="match status" value="1"/>
</dbReference>
<dbReference type="InterPro" id="IPR016181">
    <property type="entry name" value="Acyl_CoA_acyltransferase"/>
</dbReference>
<reference evidence="3 4" key="1">
    <citation type="submission" date="2024-03" db="EMBL/GenBank/DDBJ databases">
        <title>A high-quality draft genome sequence of Diaporthe vaccinii, a causative agent of upright dieback and viscid rot disease in cranberry plants.</title>
        <authorList>
            <person name="Sarrasin M."/>
            <person name="Lang B.F."/>
            <person name="Burger G."/>
        </authorList>
    </citation>
    <scope>NUCLEOTIDE SEQUENCE [LARGE SCALE GENOMIC DNA]</scope>
    <source>
        <strain evidence="3 4">IS7</strain>
    </source>
</reference>
<name>A0ABR4DZL8_9PEZI</name>
<evidence type="ECO:0000313" key="3">
    <source>
        <dbReference type="EMBL" id="KAL2275598.1"/>
    </source>
</evidence>
<dbReference type="InterPro" id="IPR000182">
    <property type="entry name" value="GNAT_dom"/>
</dbReference>
<keyword evidence="4" id="KW-1185">Reference proteome</keyword>
<gene>
    <name evidence="3" type="ORF">FJTKL_01981</name>
</gene>
<feature type="compositionally biased region" description="Polar residues" evidence="1">
    <location>
        <begin position="195"/>
        <end position="208"/>
    </location>
</feature>
<sequence length="282" mass="31404">MFPTYSTMSPEERDEMVQWYIDGLEEALAHPGDEFYLKACQRHGGGGTGPGDADGYLPPVGFCGWEVIDREHSRAAQTAAKTAEDSAQSDKQQQQQQEKQQDETEGEPPNTNATAKKQRGNQLPETLDVDAWLALSSKLRTERMCILKGRDNICRLTFMAVHPDSQGRGIGSVMLQRVCDETDKVPRRSDHTSRLRTTPFNVPSQGAASGQFRDMDAIKAILGPISELFLAHQVHEQFGIGFLHKHFHIKPTERLVDYHNISAPLDPSGQLANSIETLHSRV</sequence>
<feature type="domain" description="N-acetyltransferase" evidence="2">
    <location>
        <begin position="151"/>
        <end position="184"/>
    </location>
</feature>
<feature type="region of interest" description="Disordered" evidence="1">
    <location>
        <begin position="184"/>
        <end position="208"/>
    </location>
</feature>
<organism evidence="3 4">
    <name type="scientific">Diaporthe vaccinii</name>
    <dbReference type="NCBI Taxonomy" id="105482"/>
    <lineage>
        <taxon>Eukaryota</taxon>
        <taxon>Fungi</taxon>
        <taxon>Dikarya</taxon>
        <taxon>Ascomycota</taxon>
        <taxon>Pezizomycotina</taxon>
        <taxon>Sordariomycetes</taxon>
        <taxon>Sordariomycetidae</taxon>
        <taxon>Diaporthales</taxon>
        <taxon>Diaporthaceae</taxon>
        <taxon>Diaporthe</taxon>
        <taxon>Diaporthe eres species complex</taxon>
    </lineage>
</organism>
<evidence type="ECO:0000259" key="2">
    <source>
        <dbReference type="Pfam" id="PF00583"/>
    </source>
</evidence>
<comment type="caution">
    <text evidence="3">The sequence shown here is derived from an EMBL/GenBank/DDBJ whole genome shotgun (WGS) entry which is preliminary data.</text>
</comment>
<feature type="compositionally biased region" description="Low complexity" evidence="1">
    <location>
        <begin position="85"/>
        <end position="98"/>
    </location>
</feature>
<dbReference type="Proteomes" id="UP001600888">
    <property type="component" value="Unassembled WGS sequence"/>
</dbReference>
<evidence type="ECO:0000313" key="4">
    <source>
        <dbReference type="Proteomes" id="UP001600888"/>
    </source>
</evidence>
<protein>
    <recommendedName>
        <fullName evidence="2">N-acetyltransferase domain-containing protein</fullName>
    </recommendedName>
</protein>
<dbReference type="Pfam" id="PF00583">
    <property type="entry name" value="Acetyltransf_1"/>
    <property type="match status" value="1"/>
</dbReference>
<feature type="compositionally biased region" description="Basic and acidic residues" evidence="1">
    <location>
        <begin position="184"/>
        <end position="193"/>
    </location>
</feature>